<dbReference type="InterPro" id="IPR036503">
    <property type="entry name" value="Ald_Fedxn_OxRdtase_N_sf"/>
</dbReference>
<dbReference type="Pfam" id="PF01314">
    <property type="entry name" value="AFOR_C"/>
    <property type="match status" value="1"/>
</dbReference>
<dbReference type="Gene3D" id="1.10.569.10">
    <property type="entry name" value="Aldehyde Ferredoxin Oxidoreductase Protein, subunit A, domain 2"/>
    <property type="match status" value="1"/>
</dbReference>
<evidence type="ECO:0000256" key="2">
    <source>
        <dbReference type="ARBA" id="ARBA00011032"/>
    </source>
</evidence>
<comment type="cofactor">
    <cofactor evidence="1">
        <name>[4Fe-4S] cluster</name>
        <dbReference type="ChEBI" id="CHEBI:49883"/>
    </cofactor>
</comment>
<dbReference type="PANTHER" id="PTHR30038:SF0">
    <property type="entry name" value="TUNGSTEN-CONTAINING ALDEHYDE FERREDOXIN OXIDOREDUCTASE"/>
    <property type="match status" value="1"/>
</dbReference>
<dbReference type="Pfam" id="PF02730">
    <property type="entry name" value="AFOR_N"/>
    <property type="match status" value="1"/>
</dbReference>
<evidence type="ECO:0000256" key="7">
    <source>
        <dbReference type="ARBA" id="ARBA00023014"/>
    </source>
</evidence>
<organism evidence="10 11">
    <name type="scientific">Rubneribacter badeniensis</name>
    <dbReference type="NCBI Taxonomy" id="2070688"/>
    <lineage>
        <taxon>Bacteria</taxon>
        <taxon>Bacillati</taxon>
        <taxon>Actinomycetota</taxon>
        <taxon>Coriobacteriia</taxon>
        <taxon>Eggerthellales</taxon>
        <taxon>Eggerthellaceae</taxon>
        <taxon>Rubneribacter</taxon>
    </lineage>
</organism>
<dbReference type="Proteomes" id="UP000236488">
    <property type="component" value="Unassembled WGS sequence"/>
</dbReference>
<keyword evidence="6" id="KW-0408">Iron</keyword>
<dbReference type="InterPro" id="IPR013983">
    <property type="entry name" value="Ald_Fedxn_OxRdtase_N"/>
</dbReference>
<dbReference type="GO" id="GO:0051539">
    <property type="term" value="F:4 iron, 4 sulfur cluster binding"/>
    <property type="evidence" value="ECO:0007669"/>
    <property type="project" value="UniProtKB-KW"/>
</dbReference>
<dbReference type="AlphaFoldDB" id="A0A2K2U534"/>
<comment type="cofactor">
    <cofactor evidence="8">
        <name>tungstopterin</name>
        <dbReference type="ChEBI" id="CHEBI:30402"/>
    </cofactor>
</comment>
<dbReference type="RefSeq" id="WP_092199554.1">
    <property type="nucleotide sequence ID" value="NZ_PPEL01000032.1"/>
</dbReference>
<protein>
    <submittedName>
        <fullName evidence="10">Aldehyde ferredoxin oxidoreductase</fullName>
    </submittedName>
</protein>
<dbReference type="EMBL" id="PPEL01000032">
    <property type="protein sequence ID" value="PNV65411.1"/>
    <property type="molecule type" value="Genomic_DNA"/>
</dbReference>
<evidence type="ECO:0000256" key="3">
    <source>
        <dbReference type="ARBA" id="ARBA00022485"/>
    </source>
</evidence>
<comment type="caution">
    <text evidence="10">The sequence shown here is derived from an EMBL/GenBank/DDBJ whole genome shotgun (WGS) entry which is preliminary data.</text>
</comment>
<sequence>MDEAISYGWAGKILRVNLTSGAISVEPTDPYKDLYIGGMGIANKILYDEVEPGTDPLSPENKIIFAVGPLTASGMPMGGRATICTMSPFSKYHLPIDAHCGGMIGARIKQAGWDAIIIEGAAESPCYINIVDDKVEIKDASEVWGLGTRKTTEILNRRESTRACVASIGPAGENLLPYSNIMNSRNHSAGAGTGAVMGSKKCKALVVEGNGAVRVADPQAVMDLSDYVLKELLGSNNNHSVPSTQQEWAEYYDPSSRWTARKGLYWAAAEGEPIETGEPKPGELNTIGYRCMKSTKDLGDIAEQYTVKMNGCHGCPIHCHADLSMQSLDEHGTYTTAGNTCAPQGAWSKKLSKKLAKKFNFEQDEETKLVWNLKLLNLIDDLGIWCNYSQLWTDLAHCITSGTFERNCPEEYAAIDWGKFERNDSSILDDLMNMLARNDSQMALVAHGPVVWCEKWGEEDWFDTDGSGLVSYLGWPEHHYADDVCQMGVICNGLFNRDPMIHSGTNFFRQGFPDEIKHEIAAELWGDPDVYTPADFHTPFTEAKAYFTWWCVVTDVLHDSLTACNWVLPFTCSPNRSRNYRGDLDVEAKFYKAVTGVDVTTDQLYEAGARIMTLQRAMAVRGMNTIDLHGEHDRVPDWPFETDPDVEPFSEGTSKLDRDDIEKGYRLTYQQFGWDENLGCPTAECLDRYGLSDVRDDLAARGLLP</sequence>
<dbReference type="SMART" id="SM00790">
    <property type="entry name" value="AFOR_N"/>
    <property type="match status" value="1"/>
</dbReference>
<evidence type="ECO:0000256" key="5">
    <source>
        <dbReference type="ARBA" id="ARBA00023002"/>
    </source>
</evidence>
<dbReference type="InterPro" id="IPR001203">
    <property type="entry name" value="OxRdtase_Ald_Fedxn_C"/>
</dbReference>
<comment type="similarity">
    <text evidence="2">Belongs to the AOR/FOR family.</text>
</comment>
<evidence type="ECO:0000256" key="1">
    <source>
        <dbReference type="ARBA" id="ARBA00001966"/>
    </source>
</evidence>
<proteinExistence type="inferred from homology"/>
<dbReference type="InterPro" id="IPR013985">
    <property type="entry name" value="Ald_Fedxn_OxRdtase_dom3"/>
</dbReference>
<keyword evidence="11" id="KW-1185">Reference proteome</keyword>
<reference evidence="10 11" key="1">
    <citation type="journal article" date="2018" name="Int. J. Syst. Evol. Microbiol.">
        <title>Rubneribacter badeniensis gen. nov., sp. nov. and Enteroscipio rubneri gen. nov., sp. nov., new members of the Eggerthellaceae isolated from human faeces.</title>
        <authorList>
            <person name="Danylec N."/>
            <person name="Gobl A."/>
            <person name="Stoll D.A."/>
            <person name="Hetzer B."/>
            <person name="Kulling S.E."/>
            <person name="Huch M."/>
        </authorList>
    </citation>
    <scope>NUCLEOTIDE SEQUENCE [LARGE SCALE GENOMIC DNA]</scope>
    <source>
        <strain evidence="10 11">ResAG-85</strain>
    </source>
</reference>
<dbReference type="SUPFAM" id="SSF56228">
    <property type="entry name" value="Aldehyde ferredoxin oxidoreductase, N-terminal domain"/>
    <property type="match status" value="1"/>
</dbReference>
<evidence type="ECO:0000256" key="6">
    <source>
        <dbReference type="ARBA" id="ARBA00023004"/>
    </source>
</evidence>
<dbReference type="GO" id="GO:0009055">
    <property type="term" value="F:electron transfer activity"/>
    <property type="evidence" value="ECO:0007669"/>
    <property type="project" value="InterPro"/>
</dbReference>
<evidence type="ECO:0000313" key="11">
    <source>
        <dbReference type="Proteomes" id="UP000236488"/>
    </source>
</evidence>
<name>A0A2K2U534_9ACTN</name>
<evidence type="ECO:0000256" key="8">
    <source>
        <dbReference type="ARBA" id="ARBA00049934"/>
    </source>
</evidence>
<dbReference type="InterPro" id="IPR013984">
    <property type="entry name" value="Ald_Fedxn_OxRdtase_dom2"/>
</dbReference>
<dbReference type="GO" id="GO:0046872">
    <property type="term" value="F:metal ion binding"/>
    <property type="evidence" value="ECO:0007669"/>
    <property type="project" value="UniProtKB-KW"/>
</dbReference>
<gene>
    <name evidence="10" type="ORF">C2L80_06760</name>
</gene>
<dbReference type="GO" id="GO:0016625">
    <property type="term" value="F:oxidoreductase activity, acting on the aldehyde or oxo group of donors, iron-sulfur protein as acceptor"/>
    <property type="evidence" value="ECO:0007669"/>
    <property type="project" value="InterPro"/>
</dbReference>
<keyword evidence="4" id="KW-0479">Metal-binding</keyword>
<keyword evidence="7" id="KW-0411">Iron-sulfur</keyword>
<dbReference type="PANTHER" id="PTHR30038">
    <property type="entry name" value="ALDEHYDE FERREDOXIN OXIDOREDUCTASE"/>
    <property type="match status" value="1"/>
</dbReference>
<dbReference type="InterPro" id="IPR051919">
    <property type="entry name" value="W-dependent_AOR"/>
</dbReference>
<dbReference type="SUPFAM" id="SSF48310">
    <property type="entry name" value="Aldehyde ferredoxin oxidoreductase, C-terminal domains"/>
    <property type="match status" value="1"/>
</dbReference>
<evidence type="ECO:0000259" key="9">
    <source>
        <dbReference type="SMART" id="SM00790"/>
    </source>
</evidence>
<keyword evidence="5" id="KW-0560">Oxidoreductase</keyword>
<feature type="domain" description="Aldehyde ferredoxin oxidoreductase N-terminal" evidence="9">
    <location>
        <begin position="9"/>
        <end position="211"/>
    </location>
</feature>
<dbReference type="Gene3D" id="1.10.599.10">
    <property type="entry name" value="Aldehyde Ferredoxin Oxidoreductase Protein, subunit A, domain 3"/>
    <property type="match status" value="1"/>
</dbReference>
<evidence type="ECO:0000313" key="10">
    <source>
        <dbReference type="EMBL" id="PNV65411.1"/>
    </source>
</evidence>
<accession>A0A2K2U534</accession>
<dbReference type="InterPro" id="IPR036021">
    <property type="entry name" value="Tungsten_al_ferr_oxy-like_C"/>
</dbReference>
<keyword evidence="3" id="KW-0004">4Fe-4S</keyword>
<dbReference type="NCBIfam" id="NF007354">
    <property type="entry name" value="PRK09849.1"/>
    <property type="match status" value="1"/>
</dbReference>
<dbReference type="Gene3D" id="3.60.9.10">
    <property type="entry name" value="Aldehyde ferredoxin oxidoreductase, N-terminal domain"/>
    <property type="match status" value="1"/>
</dbReference>
<evidence type="ECO:0000256" key="4">
    <source>
        <dbReference type="ARBA" id="ARBA00022723"/>
    </source>
</evidence>